<sequence>LPIRIASGTIVVKPNIARFTEHDVHFSDGSKAENIDFVVLSTGYDITFPIVEDQKLIKVEHNQVDLYKFMYPLDQLHNTLAVIGLIQPLGSIMPIAEMQARVFFSVLVGESKLPDPTEMRKDVEAKRERMRKQYVTSHRHTIQVRSALCSSHACIILCQLRTSRLS</sequence>
<evidence type="ECO:0000256" key="4">
    <source>
        <dbReference type="ARBA" id="ARBA00022827"/>
    </source>
</evidence>
<evidence type="ECO:0000256" key="3">
    <source>
        <dbReference type="ARBA" id="ARBA00022630"/>
    </source>
</evidence>
<proteinExistence type="inferred from homology"/>
<dbReference type="FunFam" id="3.50.50.60:FF:000023">
    <property type="entry name" value="Dimethylaniline monooxygenase [N-oxide-forming]"/>
    <property type="match status" value="1"/>
</dbReference>
<evidence type="ECO:0000313" key="9">
    <source>
        <dbReference type="WBParaSite" id="HPBE_0000784201-mRNA-1"/>
    </source>
</evidence>
<dbReference type="InterPro" id="IPR000960">
    <property type="entry name" value="Flavin_mOase"/>
</dbReference>
<dbReference type="Gene3D" id="3.50.50.60">
    <property type="entry name" value="FAD/NAD(P)-binding domain"/>
    <property type="match status" value="1"/>
</dbReference>
<keyword evidence="8" id="KW-1185">Reference proteome</keyword>
<evidence type="ECO:0000313" key="8">
    <source>
        <dbReference type="Proteomes" id="UP000050761"/>
    </source>
</evidence>
<dbReference type="GO" id="GO:0050661">
    <property type="term" value="F:NADP binding"/>
    <property type="evidence" value="ECO:0007669"/>
    <property type="project" value="InterPro"/>
</dbReference>
<comment type="cofactor">
    <cofactor evidence="1 7">
        <name>FAD</name>
        <dbReference type="ChEBI" id="CHEBI:57692"/>
    </cofactor>
</comment>
<dbReference type="AlphaFoldDB" id="A0A183FKX5"/>
<keyword evidence="5" id="KW-0521">NADP</keyword>
<dbReference type="InterPro" id="IPR036188">
    <property type="entry name" value="FAD/NAD-bd_sf"/>
</dbReference>
<dbReference type="InterPro" id="IPR050346">
    <property type="entry name" value="FMO-like"/>
</dbReference>
<evidence type="ECO:0000256" key="5">
    <source>
        <dbReference type="ARBA" id="ARBA00022857"/>
    </source>
</evidence>
<dbReference type="GO" id="GO:0004499">
    <property type="term" value="F:N,N-dimethylaniline monooxygenase activity"/>
    <property type="evidence" value="ECO:0007669"/>
    <property type="project" value="InterPro"/>
</dbReference>
<evidence type="ECO:0000256" key="7">
    <source>
        <dbReference type="RuleBase" id="RU361177"/>
    </source>
</evidence>
<dbReference type="Proteomes" id="UP000050761">
    <property type="component" value="Unassembled WGS sequence"/>
</dbReference>
<accession>A0A183FKX5</accession>
<dbReference type="EC" id="1.-.-.-" evidence="7"/>
<evidence type="ECO:0000256" key="6">
    <source>
        <dbReference type="ARBA" id="ARBA00023002"/>
    </source>
</evidence>
<evidence type="ECO:0000256" key="2">
    <source>
        <dbReference type="ARBA" id="ARBA00009183"/>
    </source>
</evidence>
<dbReference type="WBParaSite" id="HPBE_0000784201-mRNA-1">
    <property type="protein sequence ID" value="HPBE_0000784201-mRNA-1"/>
    <property type="gene ID" value="HPBE_0000784201"/>
</dbReference>
<dbReference type="GO" id="GO:0050660">
    <property type="term" value="F:flavin adenine dinucleotide binding"/>
    <property type="evidence" value="ECO:0007669"/>
    <property type="project" value="InterPro"/>
</dbReference>
<dbReference type="PRINTS" id="PR00370">
    <property type="entry name" value="FMOXYGENASE"/>
</dbReference>
<keyword evidence="3 7" id="KW-0285">Flavoprotein</keyword>
<name>A0A183FKX5_HELPZ</name>
<protein>
    <recommendedName>
        <fullName evidence="7">Flavin-containing monooxygenase</fullName>
        <ecNumber evidence="7">1.-.-.-</ecNumber>
    </recommendedName>
</protein>
<evidence type="ECO:0000256" key="1">
    <source>
        <dbReference type="ARBA" id="ARBA00001974"/>
    </source>
</evidence>
<dbReference type="InterPro" id="IPR020946">
    <property type="entry name" value="Flavin_mOase-like"/>
</dbReference>
<keyword evidence="7" id="KW-0503">Monooxygenase</keyword>
<dbReference type="FunFam" id="3.50.50.60:FF:000065">
    <property type="entry name" value="Dimethylaniline monooxygenase [N-oxide-forming]"/>
    <property type="match status" value="1"/>
</dbReference>
<keyword evidence="4 7" id="KW-0274">FAD</keyword>
<dbReference type="PANTHER" id="PTHR23023">
    <property type="entry name" value="DIMETHYLANILINE MONOOXYGENASE"/>
    <property type="match status" value="1"/>
</dbReference>
<keyword evidence="6 7" id="KW-0560">Oxidoreductase</keyword>
<comment type="similarity">
    <text evidence="2 7">Belongs to the FMO family.</text>
</comment>
<reference evidence="9" key="1">
    <citation type="submission" date="2019-09" db="UniProtKB">
        <authorList>
            <consortium name="WormBaseParasite"/>
        </authorList>
    </citation>
    <scope>IDENTIFICATION</scope>
</reference>
<dbReference type="Pfam" id="PF00743">
    <property type="entry name" value="FMO-like"/>
    <property type="match status" value="1"/>
</dbReference>
<dbReference type="SUPFAM" id="SSF51905">
    <property type="entry name" value="FAD/NAD(P)-binding domain"/>
    <property type="match status" value="1"/>
</dbReference>
<organism evidence="8 9">
    <name type="scientific">Heligmosomoides polygyrus</name>
    <name type="common">Parasitic roundworm</name>
    <dbReference type="NCBI Taxonomy" id="6339"/>
    <lineage>
        <taxon>Eukaryota</taxon>
        <taxon>Metazoa</taxon>
        <taxon>Ecdysozoa</taxon>
        <taxon>Nematoda</taxon>
        <taxon>Chromadorea</taxon>
        <taxon>Rhabditida</taxon>
        <taxon>Rhabditina</taxon>
        <taxon>Rhabditomorpha</taxon>
        <taxon>Strongyloidea</taxon>
        <taxon>Heligmosomidae</taxon>
        <taxon>Heligmosomoides</taxon>
    </lineage>
</organism>